<proteinExistence type="predicted"/>
<gene>
    <name evidence="2" type="ORF">J5Y05_03195</name>
</gene>
<feature type="compositionally biased region" description="Basic and acidic residues" evidence="1">
    <location>
        <begin position="83"/>
        <end position="92"/>
    </location>
</feature>
<accession>A0A941AZK2</accession>
<reference evidence="2" key="1">
    <citation type="submission" date="2021-04" db="EMBL/GenBank/DDBJ databases">
        <title>Genome seq and assembly of Streptomyces sp. RG38.</title>
        <authorList>
            <person name="Chhetri G."/>
        </authorList>
    </citation>
    <scope>NUCLEOTIDE SEQUENCE</scope>
    <source>
        <strain evidence="2">RG38</strain>
    </source>
</reference>
<dbReference type="EMBL" id="JAGPNL010000001">
    <property type="protein sequence ID" value="MBQ0825521.1"/>
    <property type="molecule type" value="Genomic_DNA"/>
</dbReference>
<evidence type="ECO:0000256" key="1">
    <source>
        <dbReference type="SAM" id="MobiDB-lite"/>
    </source>
</evidence>
<dbReference type="AlphaFoldDB" id="A0A941AZK2"/>
<feature type="compositionally biased region" description="Acidic residues" evidence="1">
    <location>
        <begin position="72"/>
        <end position="82"/>
    </location>
</feature>
<keyword evidence="3" id="KW-1185">Reference proteome</keyword>
<sequence>MEGDISFRAEVRSDRLRFVDRPRTAVRFPGVGKRESVSRSDRTGLPEEVVPGRDYRDSTVVYRLDTRLTGDTDGDDGDDRDADGDADRGDAD</sequence>
<comment type="caution">
    <text evidence="2">The sequence shown here is derived from an EMBL/GenBank/DDBJ whole genome shotgun (WGS) entry which is preliminary data.</text>
</comment>
<protein>
    <submittedName>
        <fullName evidence="2">Uncharacterized protein</fullName>
    </submittedName>
</protein>
<feature type="compositionally biased region" description="Basic and acidic residues" evidence="1">
    <location>
        <begin position="32"/>
        <end position="53"/>
    </location>
</feature>
<evidence type="ECO:0000313" key="2">
    <source>
        <dbReference type="EMBL" id="MBQ0825521.1"/>
    </source>
</evidence>
<organism evidence="2 3">
    <name type="scientific">Streptomyces tagetis</name>
    <dbReference type="NCBI Taxonomy" id="2820809"/>
    <lineage>
        <taxon>Bacteria</taxon>
        <taxon>Bacillati</taxon>
        <taxon>Actinomycetota</taxon>
        <taxon>Actinomycetes</taxon>
        <taxon>Kitasatosporales</taxon>
        <taxon>Streptomycetaceae</taxon>
        <taxon>Streptomyces</taxon>
    </lineage>
</organism>
<feature type="region of interest" description="Disordered" evidence="1">
    <location>
        <begin position="66"/>
        <end position="92"/>
    </location>
</feature>
<feature type="region of interest" description="Disordered" evidence="1">
    <location>
        <begin position="31"/>
        <end position="53"/>
    </location>
</feature>
<evidence type="ECO:0000313" key="3">
    <source>
        <dbReference type="Proteomes" id="UP000677875"/>
    </source>
</evidence>
<name>A0A941AZK2_9ACTN</name>
<dbReference type="Proteomes" id="UP000677875">
    <property type="component" value="Unassembled WGS sequence"/>
</dbReference>